<dbReference type="AlphaFoldDB" id="A0AAD4RYK5"/>
<name>A0AAD4RYK5_9MAGN</name>
<evidence type="ECO:0000313" key="1">
    <source>
        <dbReference type="EMBL" id="KAI3844579.1"/>
    </source>
</evidence>
<accession>A0AAD4RYK5</accession>
<sequence>ISDLITNIEAAGVVVVQITRGITGYHFVTGCRNTQLLLIPLQNYSKVQDIGEREKN</sequence>
<comment type="caution">
    <text evidence="1">The sequence shown here is derived from an EMBL/GenBank/DDBJ whole genome shotgun (WGS) entry which is preliminary data.</text>
</comment>
<reference evidence="1" key="1">
    <citation type="submission" date="2022-04" db="EMBL/GenBank/DDBJ databases">
        <title>A functionally conserved STORR gene fusion in Papaver species that diverged 16.8 million years ago.</title>
        <authorList>
            <person name="Catania T."/>
        </authorList>
    </citation>
    <scope>NUCLEOTIDE SEQUENCE</scope>
    <source>
        <strain evidence="1">S-188037</strain>
    </source>
</reference>
<keyword evidence="2" id="KW-1185">Reference proteome</keyword>
<organism evidence="1 2">
    <name type="scientific">Papaver atlanticum</name>
    <dbReference type="NCBI Taxonomy" id="357466"/>
    <lineage>
        <taxon>Eukaryota</taxon>
        <taxon>Viridiplantae</taxon>
        <taxon>Streptophyta</taxon>
        <taxon>Embryophyta</taxon>
        <taxon>Tracheophyta</taxon>
        <taxon>Spermatophyta</taxon>
        <taxon>Magnoliopsida</taxon>
        <taxon>Ranunculales</taxon>
        <taxon>Papaveraceae</taxon>
        <taxon>Papaveroideae</taxon>
        <taxon>Papaver</taxon>
    </lineage>
</organism>
<gene>
    <name evidence="1" type="ORF">MKW98_026287</name>
</gene>
<protein>
    <submittedName>
        <fullName evidence="1">Uncharacterized protein</fullName>
    </submittedName>
</protein>
<feature type="non-terminal residue" evidence="1">
    <location>
        <position position="1"/>
    </location>
</feature>
<proteinExistence type="predicted"/>
<dbReference type="EMBL" id="JAJJMB010016760">
    <property type="protein sequence ID" value="KAI3844579.1"/>
    <property type="molecule type" value="Genomic_DNA"/>
</dbReference>
<dbReference type="Proteomes" id="UP001202328">
    <property type="component" value="Unassembled WGS sequence"/>
</dbReference>
<feature type="non-terminal residue" evidence="1">
    <location>
        <position position="56"/>
    </location>
</feature>
<evidence type="ECO:0000313" key="2">
    <source>
        <dbReference type="Proteomes" id="UP001202328"/>
    </source>
</evidence>